<dbReference type="GO" id="GO:0003727">
    <property type="term" value="F:single-stranded RNA binding"/>
    <property type="evidence" value="ECO:0007669"/>
    <property type="project" value="TreeGrafter"/>
</dbReference>
<dbReference type="GO" id="GO:0071011">
    <property type="term" value="C:precatalytic spliceosome"/>
    <property type="evidence" value="ECO:0007669"/>
    <property type="project" value="TreeGrafter"/>
</dbReference>
<dbReference type="Pfam" id="PF12874">
    <property type="entry name" value="zf-met"/>
    <property type="match status" value="2"/>
</dbReference>
<dbReference type="InterPro" id="IPR036236">
    <property type="entry name" value="Znf_C2H2_sf"/>
</dbReference>
<evidence type="ECO:0000256" key="1">
    <source>
        <dbReference type="SAM" id="MobiDB-lite"/>
    </source>
</evidence>
<dbReference type="FunFam" id="3.30.160.60:FF:000898">
    <property type="entry name" value="zinc finger RNA-binding protein 2"/>
    <property type="match status" value="1"/>
</dbReference>
<dbReference type="InterPro" id="IPR013087">
    <property type="entry name" value="Znf_C2H2_type"/>
</dbReference>
<dbReference type="GO" id="GO:0008270">
    <property type="term" value="F:zinc ion binding"/>
    <property type="evidence" value="ECO:0007669"/>
    <property type="project" value="InterPro"/>
</dbReference>
<dbReference type="InterPro" id="IPR003604">
    <property type="entry name" value="Matrin/U1-like-C_Znf_C2H2"/>
</dbReference>
<sequence>MGPWRAALPVYMQQTSQPPAAAVAAVKTAGNTWQTFKKPQVPGKTPKPKAPPKPQQLHYCDVCKISCAGPQTYREHLEGQKHKKKEAAAKAGPTPSRHGASLRCELCDVTCTGADAYAAHIRGAKHQKVRTEGAVVTSSLSISI</sequence>
<gene>
    <name evidence="4" type="primary">ZFR2</name>
    <name evidence="4" type="ORF">E2C01_058737</name>
</gene>
<evidence type="ECO:0000313" key="4">
    <source>
        <dbReference type="EMBL" id="MPC64619.1"/>
    </source>
</evidence>
<dbReference type="SMART" id="SM00451">
    <property type="entry name" value="ZnF_U1"/>
    <property type="match status" value="2"/>
</dbReference>
<keyword evidence="5" id="KW-1185">Reference proteome</keyword>
<feature type="region of interest" description="Disordered" evidence="1">
    <location>
        <begin position="35"/>
        <end position="55"/>
    </location>
</feature>
<feature type="domain" description="C2H2-type" evidence="2">
    <location>
        <begin position="58"/>
        <end position="82"/>
    </location>
</feature>
<evidence type="ECO:0000259" key="3">
    <source>
        <dbReference type="SMART" id="SM00451"/>
    </source>
</evidence>
<dbReference type="Proteomes" id="UP000324222">
    <property type="component" value="Unassembled WGS sequence"/>
</dbReference>
<dbReference type="AlphaFoldDB" id="A0A5B7H3V7"/>
<dbReference type="OrthoDB" id="8898434at2759"/>
<reference evidence="4 5" key="1">
    <citation type="submission" date="2019-05" db="EMBL/GenBank/DDBJ databases">
        <title>Another draft genome of Portunus trituberculatus and its Hox gene families provides insights of decapod evolution.</title>
        <authorList>
            <person name="Jeong J.-H."/>
            <person name="Song I."/>
            <person name="Kim S."/>
            <person name="Choi T."/>
            <person name="Kim D."/>
            <person name="Ryu S."/>
            <person name="Kim W."/>
        </authorList>
    </citation>
    <scope>NUCLEOTIDE SEQUENCE [LARGE SCALE GENOMIC DNA]</scope>
    <source>
        <tissue evidence="4">Muscle</tissue>
    </source>
</reference>
<dbReference type="GO" id="GO:0003725">
    <property type="term" value="F:double-stranded RNA binding"/>
    <property type="evidence" value="ECO:0007669"/>
    <property type="project" value="TreeGrafter"/>
</dbReference>
<protein>
    <submittedName>
        <fullName evidence="4">Zinc finger RNA-binding protein 2</fullName>
    </submittedName>
</protein>
<feature type="domain" description="U1-type" evidence="3">
    <location>
        <begin position="99"/>
        <end position="133"/>
    </location>
</feature>
<feature type="domain" description="U1-type" evidence="3">
    <location>
        <begin position="55"/>
        <end position="89"/>
    </location>
</feature>
<dbReference type="FunFam" id="3.30.160.60:FF:000210">
    <property type="entry name" value="Zinc finger RNA-binding protein 2"/>
    <property type="match status" value="1"/>
</dbReference>
<accession>A0A5B7H3V7</accession>
<dbReference type="EMBL" id="VSRR010022327">
    <property type="protein sequence ID" value="MPC64619.1"/>
    <property type="molecule type" value="Genomic_DNA"/>
</dbReference>
<dbReference type="Gene3D" id="3.30.160.60">
    <property type="entry name" value="Classic Zinc Finger"/>
    <property type="match status" value="2"/>
</dbReference>
<comment type="caution">
    <text evidence="4">The sequence shown here is derived from an EMBL/GenBank/DDBJ whole genome shotgun (WGS) entry which is preliminary data.</text>
</comment>
<feature type="domain" description="C2H2-type" evidence="2">
    <location>
        <begin position="102"/>
        <end position="126"/>
    </location>
</feature>
<dbReference type="PANTHER" id="PTHR45762">
    <property type="entry name" value="ZINC FINGER RNA-BINDING PROTEIN"/>
    <property type="match status" value="1"/>
</dbReference>
<dbReference type="PANTHER" id="PTHR45762:SF3">
    <property type="entry name" value="ZINC-FINGER PROTEIN AT 72D, ISOFORM B"/>
    <property type="match status" value="1"/>
</dbReference>
<feature type="region of interest" description="Disordered" evidence="1">
    <location>
        <begin position="77"/>
        <end position="99"/>
    </location>
</feature>
<proteinExistence type="predicted"/>
<evidence type="ECO:0000313" key="5">
    <source>
        <dbReference type="Proteomes" id="UP000324222"/>
    </source>
</evidence>
<evidence type="ECO:0000259" key="2">
    <source>
        <dbReference type="SMART" id="SM00355"/>
    </source>
</evidence>
<organism evidence="4 5">
    <name type="scientific">Portunus trituberculatus</name>
    <name type="common">Swimming crab</name>
    <name type="synonym">Neptunus trituberculatus</name>
    <dbReference type="NCBI Taxonomy" id="210409"/>
    <lineage>
        <taxon>Eukaryota</taxon>
        <taxon>Metazoa</taxon>
        <taxon>Ecdysozoa</taxon>
        <taxon>Arthropoda</taxon>
        <taxon>Crustacea</taxon>
        <taxon>Multicrustacea</taxon>
        <taxon>Malacostraca</taxon>
        <taxon>Eumalacostraca</taxon>
        <taxon>Eucarida</taxon>
        <taxon>Decapoda</taxon>
        <taxon>Pleocyemata</taxon>
        <taxon>Brachyura</taxon>
        <taxon>Eubrachyura</taxon>
        <taxon>Portunoidea</taxon>
        <taxon>Portunidae</taxon>
        <taxon>Portuninae</taxon>
        <taxon>Portunus</taxon>
    </lineage>
</organism>
<dbReference type="SMART" id="SM00355">
    <property type="entry name" value="ZnF_C2H2"/>
    <property type="match status" value="2"/>
</dbReference>
<dbReference type="SUPFAM" id="SSF57667">
    <property type="entry name" value="beta-beta-alpha zinc fingers"/>
    <property type="match status" value="2"/>
</dbReference>
<name>A0A5B7H3V7_PORTR</name>